<dbReference type="GO" id="GO:0005789">
    <property type="term" value="C:endoplasmic reticulum membrane"/>
    <property type="evidence" value="ECO:0007669"/>
    <property type="project" value="TreeGrafter"/>
</dbReference>
<dbReference type="PANTHER" id="PTHR34009">
    <property type="entry name" value="PROTEIN STAR"/>
    <property type="match status" value="1"/>
</dbReference>
<dbReference type="InterPro" id="IPR029063">
    <property type="entry name" value="SAM-dependent_MTases_sf"/>
</dbReference>
<dbReference type="NCBIfam" id="TIGR01444">
    <property type="entry name" value="fkbM_fam"/>
    <property type="match status" value="1"/>
</dbReference>
<dbReference type="GO" id="GO:0005886">
    <property type="term" value="C:plasma membrane"/>
    <property type="evidence" value="ECO:0007669"/>
    <property type="project" value="TreeGrafter"/>
</dbReference>
<evidence type="ECO:0000313" key="2">
    <source>
        <dbReference type="EMBL" id="QHT79206.1"/>
    </source>
</evidence>
<dbReference type="EMBL" id="MN739946">
    <property type="protein sequence ID" value="QHT79206.1"/>
    <property type="molecule type" value="Genomic_DNA"/>
</dbReference>
<dbReference type="GO" id="GO:0031902">
    <property type="term" value="C:late endosome membrane"/>
    <property type="evidence" value="ECO:0007669"/>
    <property type="project" value="TreeGrafter"/>
</dbReference>
<dbReference type="InterPro" id="IPR006342">
    <property type="entry name" value="FkbM_mtfrase"/>
</dbReference>
<name>A0A6C0HGE3_9ZZZZ</name>
<dbReference type="GO" id="GO:0005794">
    <property type="term" value="C:Golgi apparatus"/>
    <property type="evidence" value="ECO:0007669"/>
    <property type="project" value="TreeGrafter"/>
</dbReference>
<sequence length="223" mass="25520">MDSYSQLGQDLDVLKLYSNKSSGTFIEIGASDGKMLSNTYLLEQIGWKGICVEPIPEKFELLQKNRKSINVNKAVYKVSGQDITFTVAIESLLSGITSEIDKYHTVKNTGTTISVKTITLNDLIKESGLPNFIEYLSIDTEGSEYEILKALDFSKYTFGTIHVEHNFVMPKREQIRSLLTSNGYKFLQQNRHDDYYIHNSLNPPKKIKLIPKFFWSKKFSRIN</sequence>
<evidence type="ECO:0000259" key="1">
    <source>
        <dbReference type="Pfam" id="PF05050"/>
    </source>
</evidence>
<dbReference type="Pfam" id="PF05050">
    <property type="entry name" value="Methyltransf_21"/>
    <property type="match status" value="1"/>
</dbReference>
<accession>A0A6C0HGE3</accession>
<dbReference type="AlphaFoldDB" id="A0A6C0HGE3"/>
<protein>
    <recommendedName>
        <fullName evidence="1">Methyltransferase FkbM domain-containing protein</fullName>
    </recommendedName>
</protein>
<dbReference type="GO" id="GO:0006888">
    <property type="term" value="P:endoplasmic reticulum to Golgi vesicle-mediated transport"/>
    <property type="evidence" value="ECO:0007669"/>
    <property type="project" value="TreeGrafter"/>
</dbReference>
<dbReference type="SUPFAM" id="SSF53335">
    <property type="entry name" value="S-adenosyl-L-methionine-dependent methyltransferases"/>
    <property type="match status" value="1"/>
</dbReference>
<dbReference type="InterPro" id="IPR053202">
    <property type="entry name" value="EGF_Rcpt_Signaling_Reg"/>
</dbReference>
<feature type="domain" description="Methyltransferase FkbM" evidence="1">
    <location>
        <begin position="27"/>
        <end position="186"/>
    </location>
</feature>
<reference evidence="2" key="1">
    <citation type="journal article" date="2020" name="Nature">
        <title>Giant virus diversity and host interactions through global metagenomics.</title>
        <authorList>
            <person name="Schulz F."/>
            <person name="Roux S."/>
            <person name="Paez-Espino D."/>
            <person name="Jungbluth S."/>
            <person name="Walsh D.A."/>
            <person name="Denef V.J."/>
            <person name="McMahon K.D."/>
            <person name="Konstantinidis K.T."/>
            <person name="Eloe-Fadrosh E.A."/>
            <person name="Kyrpides N.C."/>
            <person name="Woyke T."/>
        </authorList>
    </citation>
    <scope>NUCLEOTIDE SEQUENCE</scope>
    <source>
        <strain evidence="2">GVMAG-M-3300023179-99</strain>
    </source>
</reference>
<dbReference type="Gene3D" id="3.40.50.150">
    <property type="entry name" value="Vaccinia Virus protein VP39"/>
    <property type="match status" value="1"/>
</dbReference>
<proteinExistence type="predicted"/>
<organism evidence="2">
    <name type="scientific">viral metagenome</name>
    <dbReference type="NCBI Taxonomy" id="1070528"/>
    <lineage>
        <taxon>unclassified sequences</taxon>
        <taxon>metagenomes</taxon>
        <taxon>organismal metagenomes</taxon>
    </lineage>
</organism>
<dbReference type="GO" id="GO:0016197">
    <property type="term" value="P:endosomal transport"/>
    <property type="evidence" value="ECO:0007669"/>
    <property type="project" value="TreeGrafter"/>
</dbReference>
<dbReference type="PANTHER" id="PTHR34009:SF2">
    <property type="entry name" value="PROTEIN STAR"/>
    <property type="match status" value="1"/>
</dbReference>